<evidence type="ECO:0000313" key="2">
    <source>
        <dbReference type="EMBL" id="MBB1159634.1"/>
    </source>
</evidence>
<evidence type="ECO:0000256" key="1">
    <source>
        <dbReference type="SAM" id="Phobius"/>
    </source>
</evidence>
<keyword evidence="1" id="KW-0812">Transmembrane</keyword>
<dbReference type="AlphaFoldDB" id="A0A7W3W6F9"/>
<evidence type="ECO:0000313" key="3">
    <source>
        <dbReference type="Proteomes" id="UP000526734"/>
    </source>
</evidence>
<evidence type="ECO:0008006" key="4">
    <source>
        <dbReference type="Google" id="ProtNLM"/>
    </source>
</evidence>
<organism evidence="2 3">
    <name type="scientific">Amycolatopsis dendrobii</name>
    <dbReference type="NCBI Taxonomy" id="2760662"/>
    <lineage>
        <taxon>Bacteria</taxon>
        <taxon>Bacillati</taxon>
        <taxon>Actinomycetota</taxon>
        <taxon>Actinomycetes</taxon>
        <taxon>Pseudonocardiales</taxon>
        <taxon>Pseudonocardiaceae</taxon>
        <taxon>Amycolatopsis</taxon>
    </lineage>
</organism>
<feature type="transmembrane region" description="Helical" evidence="1">
    <location>
        <begin position="79"/>
        <end position="97"/>
    </location>
</feature>
<feature type="transmembrane region" description="Helical" evidence="1">
    <location>
        <begin position="156"/>
        <end position="177"/>
    </location>
</feature>
<dbReference type="RefSeq" id="WP_182896310.1">
    <property type="nucleotide sequence ID" value="NZ_JACGZW010000021.1"/>
</dbReference>
<gene>
    <name evidence="2" type="ORF">H4281_41370</name>
</gene>
<keyword evidence="1" id="KW-0472">Membrane</keyword>
<reference evidence="2 3" key="1">
    <citation type="submission" date="2020-08" db="EMBL/GenBank/DDBJ databases">
        <title>Amycolatopsis sp. nov. DR6-1 isolated from Dendrobium heterocarpum.</title>
        <authorList>
            <person name="Tedsree N."/>
            <person name="Kuncharoen N."/>
            <person name="Likhitwitayawuid K."/>
            <person name="Tanasupawat S."/>
        </authorList>
    </citation>
    <scope>NUCLEOTIDE SEQUENCE [LARGE SCALE GENOMIC DNA]</scope>
    <source>
        <strain evidence="2 3">DR6-1</strain>
    </source>
</reference>
<name>A0A7W3W6F9_9PSEU</name>
<sequence length="202" mass="21461">MRAARVALIVLLGLGLAGYSAWLLEFFMQTGVSLTEQPVWDLFYAQPVFSVATGIGGLAFFFTGPALMRLAPATWSGRLTSVSVSAFGIMLMVYAGVPETVVTPYLLSAAVAVGALSLVFWWPSGWRACAVACLVLVLVAWALVVASTLAGHLEGVFTRVQLLVHAAQVVIGGAYVVQTPVPVRGRKLSVAGAMLRSNRHRK</sequence>
<dbReference type="EMBL" id="JACGZW010000021">
    <property type="protein sequence ID" value="MBB1159634.1"/>
    <property type="molecule type" value="Genomic_DNA"/>
</dbReference>
<keyword evidence="1" id="KW-1133">Transmembrane helix</keyword>
<feature type="transmembrane region" description="Helical" evidence="1">
    <location>
        <begin position="129"/>
        <end position="150"/>
    </location>
</feature>
<proteinExistence type="predicted"/>
<dbReference type="Proteomes" id="UP000526734">
    <property type="component" value="Unassembled WGS sequence"/>
</dbReference>
<feature type="transmembrane region" description="Helical" evidence="1">
    <location>
        <begin position="44"/>
        <end position="67"/>
    </location>
</feature>
<keyword evidence="3" id="KW-1185">Reference proteome</keyword>
<accession>A0A7W3W6F9</accession>
<feature type="transmembrane region" description="Helical" evidence="1">
    <location>
        <begin position="103"/>
        <end position="122"/>
    </location>
</feature>
<comment type="caution">
    <text evidence="2">The sequence shown here is derived from an EMBL/GenBank/DDBJ whole genome shotgun (WGS) entry which is preliminary data.</text>
</comment>
<protein>
    <recommendedName>
        <fullName evidence="4">DUF998 domain-containing protein</fullName>
    </recommendedName>
</protein>